<dbReference type="EMBL" id="BTGU01002696">
    <property type="protein sequence ID" value="GMN20993.1"/>
    <property type="molecule type" value="Genomic_DNA"/>
</dbReference>
<name>A0AA88CHZ3_FICCA</name>
<evidence type="ECO:0000313" key="1">
    <source>
        <dbReference type="EMBL" id="GMN20993.1"/>
    </source>
</evidence>
<evidence type="ECO:0000313" key="2">
    <source>
        <dbReference type="Proteomes" id="UP001187192"/>
    </source>
</evidence>
<accession>A0AA88CHZ3</accession>
<keyword evidence="2" id="KW-1185">Reference proteome</keyword>
<reference evidence="1" key="1">
    <citation type="submission" date="2023-07" db="EMBL/GenBank/DDBJ databases">
        <title>draft genome sequence of fig (Ficus carica).</title>
        <authorList>
            <person name="Takahashi T."/>
            <person name="Nishimura K."/>
        </authorList>
    </citation>
    <scope>NUCLEOTIDE SEQUENCE</scope>
</reference>
<dbReference type="AlphaFoldDB" id="A0AA88CHZ3"/>
<protein>
    <submittedName>
        <fullName evidence="1">Uncharacterized protein</fullName>
    </submittedName>
</protein>
<comment type="caution">
    <text evidence="1">The sequence shown here is derived from an EMBL/GenBank/DDBJ whole genome shotgun (WGS) entry which is preliminary data.</text>
</comment>
<dbReference type="Proteomes" id="UP001187192">
    <property type="component" value="Unassembled WGS sequence"/>
</dbReference>
<sequence length="94" mass="10410">MVSYRLATRAGLNGLVHDLSWTGLVAPTTPWQRATVIDLPAILDAILWRVGAVDCEMWNGHHHGYVCMASKLPHVVPIRARSGLVHDLNMIAFK</sequence>
<organism evidence="1 2">
    <name type="scientific">Ficus carica</name>
    <name type="common">Common fig</name>
    <dbReference type="NCBI Taxonomy" id="3494"/>
    <lineage>
        <taxon>Eukaryota</taxon>
        <taxon>Viridiplantae</taxon>
        <taxon>Streptophyta</taxon>
        <taxon>Embryophyta</taxon>
        <taxon>Tracheophyta</taxon>
        <taxon>Spermatophyta</taxon>
        <taxon>Magnoliopsida</taxon>
        <taxon>eudicotyledons</taxon>
        <taxon>Gunneridae</taxon>
        <taxon>Pentapetalae</taxon>
        <taxon>rosids</taxon>
        <taxon>fabids</taxon>
        <taxon>Rosales</taxon>
        <taxon>Moraceae</taxon>
        <taxon>Ficeae</taxon>
        <taxon>Ficus</taxon>
    </lineage>
</organism>
<gene>
    <name evidence="1" type="ORF">TIFTF001_043216</name>
</gene>
<proteinExistence type="predicted"/>